<protein>
    <recommendedName>
        <fullName evidence="5">PDZ domain-containing protein</fullName>
    </recommendedName>
</protein>
<dbReference type="EnsemblMetazoa" id="CapteT123673">
    <property type="protein sequence ID" value="CapteP123673"/>
    <property type="gene ID" value="CapteG123673"/>
</dbReference>
<reference evidence="2 4" key="2">
    <citation type="journal article" date="2013" name="Nature">
        <title>Insights into bilaterian evolution from three spiralian genomes.</title>
        <authorList>
            <person name="Simakov O."/>
            <person name="Marletaz F."/>
            <person name="Cho S.J."/>
            <person name="Edsinger-Gonzales E."/>
            <person name="Havlak P."/>
            <person name="Hellsten U."/>
            <person name="Kuo D.H."/>
            <person name="Larsson T."/>
            <person name="Lv J."/>
            <person name="Arendt D."/>
            <person name="Savage R."/>
            <person name="Osoegawa K."/>
            <person name="de Jong P."/>
            <person name="Grimwood J."/>
            <person name="Chapman J.A."/>
            <person name="Shapiro H."/>
            <person name="Aerts A."/>
            <person name="Otillar R.P."/>
            <person name="Terry A.Y."/>
            <person name="Boore J.L."/>
            <person name="Grigoriev I.V."/>
            <person name="Lindberg D.R."/>
            <person name="Seaver E.C."/>
            <person name="Weisblat D.A."/>
            <person name="Putnam N.H."/>
            <person name="Rokhsar D.S."/>
        </authorList>
    </citation>
    <scope>NUCLEOTIDE SEQUENCE</scope>
    <source>
        <strain evidence="2 4">I ESC-2004</strain>
    </source>
</reference>
<organism evidence="2">
    <name type="scientific">Capitella teleta</name>
    <name type="common">Polychaete worm</name>
    <dbReference type="NCBI Taxonomy" id="283909"/>
    <lineage>
        <taxon>Eukaryota</taxon>
        <taxon>Metazoa</taxon>
        <taxon>Spiralia</taxon>
        <taxon>Lophotrochozoa</taxon>
        <taxon>Annelida</taxon>
        <taxon>Polychaeta</taxon>
        <taxon>Sedentaria</taxon>
        <taxon>Scolecida</taxon>
        <taxon>Capitellidae</taxon>
        <taxon>Capitella</taxon>
    </lineage>
</organism>
<dbReference type="InterPro" id="IPR036034">
    <property type="entry name" value="PDZ_sf"/>
</dbReference>
<dbReference type="SUPFAM" id="SSF50156">
    <property type="entry name" value="PDZ domain-like"/>
    <property type="match status" value="1"/>
</dbReference>
<keyword evidence="4" id="KW-1185">Reference proteome</keyword>
<accession>R7TUK0</accession>
<dbReference type="OMA" id="MIANQTR"/>
<dbReference type="AlphaFoldDB" id="R7TUK0"/>
<keyword evidence="1" id="KW-0677">Repeat</keyword>
<dbReference type="GO" id="GO:0005886">
    <property type="term" value="C:plasma membrane"/>
    <property type="evidence" value="ECO:0007669"/>
    <property type="project" value="TreeGrafter"/>
</dbReference>
<reference evidence="4" key="1">
    <citation type="submission" date="2012-12" db="EMBL/GenBank/DDBJ databases">
        <authorList>
            <person name="Hellsten U."/>
            <person name="Grimwood J."/>
            <person name="Chapman J.A."/>
            <person name="Shapiro H."/>
            <person name="Aerts A."/>
            <person name="Otillar R.P."/>
            <person name="Terry A.Y."/>
            <person name="Boore J.L."/>
            <person name="Simakov O."/>
            <person name="Marletaz F."/>
            <person name="Cho S.-J."/>
            <person name="Edsinger-Gonzales E."/>
            <person name="Havlak P."/>
            <person name="Kuo D.-H."/>
            <person name="Larsson T."/>
            <person name="Lv J."/>
            <person name="Arendt D."/>
            <person name="Savage R."/>
            <person name="Osoegawa K."/>
            <person name="de Jong P."/>
            <person name="Lindberg D.R."/>
            <person name="Seaver E.C."/>
            <person name="Weisblat D.A."/>
            <person name="Putnam N.H."/>
            <person name="Grigoriev I.V."/>
            <person name="Rokhsar D.S."/>
        </authorList>
    </citation>
    <scope>NUCLEOTIDE SEQUENCE</scope>
    <source>
        <strain evidence="4">I ESC-2004</strain>
    </source>
</reference>
<name>R7TUK0_CAPTE</name>
<dbReference type="EMBL" id="AMQN01010953">
    <property type="status" value="NOT_ANNOTATED_CDS"/>
    <property type="molecule type" value="Genomic_DNA"/>
</dbReference>
<dbReference type="GO" id="GO:0005737">
    <property type="term" value="C:cytoplasm"/>
    <property type="evidence" value="ECO:0007669"/>
    <property type="project" value="TreeGrafter"/>
</dbReference>
<dbReference type="Proteomes" id="UP000014760">
    <property type="component" value="Unassembled WGS sequence"/>
</dbReference>
<evidence type="ECO:0000256" key="1">
    <source>
        <dbReference type="ARBA" id="ARBA00022737"/>
    </source>
</evidence>
<gene>
    <name evidence="2" type="ORF">CAPTEDRAFT_123673</name>
</gene>
<evidence type="ECO:0008006" key="5">
    <source>
        <dbReference type="Google" id="ProtNLM"/>
    </source>
</evidence>
<reference evidence="3" key="3">
    <citation type="submission" date="2015-06" db="UniProtKB">
        <authorList>
            <consortium name="EnsemblMetazoa"/>
        </authorList>
    </citation>
    <scope>IDENTIFICATION</scope>
</reference>
<sequence>MLCTSGVQVILRRIDCHHALALVDCMGAVWISGWNQRARPYLNNAIHVGDQLISIHGQVVETAKMAHKLIKHCEDEEKLTFVIRRMPHGKVFAIRRLVDGEDLGIYCNGGTAEIVTVHPEGLAGQHGLTSKGPSASGDDFCNWVLTEINNRPLNLFFKDNEIEHRLNAVGRDISIVVQPMDFVTELKRSLKATYKNYKDFLVQ</sequence>
<dbReference type="STRING" id="283909.R7TUK0"/>
<dbReference type="PANTHER" id="PTHR12345:SF11">
    <property type="entry name" value="FI13065P"/>
    <property type="match status" value="1"/>
</dbReference>
<evidence type="ECO:0000313" key="2">
    <source>
        <dbReference type="EMBL" id="ELT97334.1"/>
    </source>
</evidence>
<dbReference type="InterPro" id="IPR051230">
    <property type="entry name" value="APP-Binding"/>
</dbReference>
<dbReference type="PANTHER" id="PTHR12345">
    <property type="entry name" value="SYNTENIN RELATED"/>
    <property type="match status" value="1"/>
</dbReference>
<dbReference type="HOGENOM" id="CLU_1373623_0_0_1"/>
<evidence type="ECO:0000313" key="3">
    <source>
        <dbReference type="EnsemblMetazoa" id="CapteP123673"/>
    </source>
</evidence>
<evidence type="ECO:0000313" key="4">
    <source>
        <dbReference type="Proteomes" id="UP000014760"/>
    </source>
</evidence>
<proteinExistence type="predicted"/>
<dbReference type="EMBL" id="KB308591">
    <property type="protein sequence ID" value="ELT97334.1"/>
    <property type="molecule type" value="Genomic_DNA"/>
</dbReference>
<dbReference type="OrthoDB" id="6126662at2759"/>